<dbReference type="EMBL" id="BPLR01017761">
    <property type="protein sequence ID" value="GIY94253.1"/>
    <property type="molecule type" value="Genomic_DNA"/>
</dbReference>
<gene>
    <name evidence="1" type="ORF">CEXT_214241</name>
</gene>
<dbReference type="AlphaFoldDB" id="A0AAV4XIH7"/>
<proteinExistence type="predicted"/>
<organism evidence="1 2">
    <name type="scientific">Caerostris extrusa</name>
    <name type="common">Bark spider</name>
    <name type="synonym">Caerostris bankana</name>
    <dbReference type="NCBI Taxonomy" id="172846"/>
    <lineage>
        <taxon>Eukaryota</taxon>
        <taxon>Metazoa</taxon>
        <taxon>Ecdysozoa</taxon>
        <taxon>Arthropoda</taxon>
        <taxon>Chelicerata</taxon>
        <taxon>Arachnida</taxon>
        <taxon>Araneae</taxon>
        <taxon>Araneomorphae</taxon>
        <taxon>Entelegynae</taxon>
        <taxon>Araneoidea</taxon>
        <taxon>Araneidae</taxon>
        <taxon>Caerostris</taxon>
    </lineage>
</organism>
<comment type="caution">
    <text evidence="1">The sequence shown here is derived from an EMBL/GenBank/DDBJ whole genome shotgun (WGS) entry which is preliminary data.</text>
</comment>
<dbReference type="Proteomes" id="UP001054945">
    <property type="component" value="Unassembled WGS sequence"/>
</dbReference>
<reference evidence="1 2" key="1">
    <citation type="submission" date="2021-06" db="EMBL/GenBank/DDBJ databases">
        <title>Caerostris extrusa draft genome.</title>
        <authorList>
            <person name="Kono N."/>
            <person name="Arakawa K."/>
        </authorList>
    </citation>
    <scope>NUCLEOTIDE SEQUENCE [LARGE SCALE GENOMIC DNA]</scope>
</reference>
<protein>
    <submittedName>
        <fullName evidence="1">Uncharacterized protein</fullName>
    </submittedName>
</protein>
<accession>A0AAV4XIH7</accession>
<name>A0AAV4XIH7_CAEEX</name>
<sequence length="131" mass="15285">MRLSYIPIYGRVMDDLLQEAKPTPFLQQLIRKLVIKQVTYSFCQTDCFRNHLEDFSRLFILSKSSNHLKISLPCFSRSHIHFCQTGCNHGRYPYSAFPGHIFIFQNGVDSNHLEDILTLLFQVTYSFCQTG</sequence>
<evidence type="ECO:0000313" key="2">
    <source>
        <dbReference type="Proteomes" id="UP001054945"/>
    </source>
</evidence>
<evidence type="ECO:0000313" key="1">
    <source>
        <dbReference type="EMBL" id="GIY94253.1"/>
    </source>
</evidence>
<keyword evidence="2" id="KW-1185">Reference proteome</keyword>